<feature type="transmembrane region" description="Helical" evidence="2">
    <location>
        <begin position="62"/>
        <end position="80"/>
    </location>
</feature>
<comment type="caution">
    <text evidence="3">The sequence shown here is derived from an EMBL/GenBank/DDBJ whole genome shotgun (WGS) entry which is preliminary data.</text>
</comment>
<feature type="region of interest" description="Disordered" evidence="1">
    <location>
        <begin position="1"/>
        <end position="48"/>
    </location>
</feature>
<name>A0A6A4QR12_LUPAL</name>
<dbReference type="EMBL" id="WOCE01000004">
    <property type="protein sequence ID" value="KAE9616300.1"/>
    <property type="molecule type" value="Genomic_DNA"/>
</dbReference>
<keyword evidence="2" id="KW-0812">Transmembrane</keyword>
<evidence type="ECO:0000256" key="1">
    <source>
        <dbReference type="SAM" id="MobiDB-lite"/>
    </source>
</evidence>
<proteinExistence type="predicted"/>
<sequence length="83" mass="8730">MASNSQNDSPPDDKVGTAGSKNVKGETSSADPSAEQRAASATATGFTPNPFDFSAMSGLLNVYNLISIFYVSLLLYLLIIRPS</sequence>
<protein>
    <submittedName>
        <fullName evidence="3">Uncharacterized protein</fullName>
    </submittedName>
</protein>
<reference evidence="4" key="1">
    <citation type="journal article" date="2020" name="Nat. Commun.">
        <title>Genome sequence of the cluster root forming white lupin.</title>
        <authorList>
            <person name="Hufnagel B."/>
            <person name="Marques A."/>
            <person name="Soriano A."/>
            <person name="Marques L."/>
            <person name="Divol F."/>
            <person name="Doumas P."/>
            <person name="Sallet E."/>
            <person name="Mancinotti D."/>
            <person name="Carrere S."/>
            <person name="Marande W."/>
            <person name="Arribat S."/>
            <person name="Keller J."/>
            <person name="Huneau C."/>
            <person name="Blein T."/>
            <person name="Aime D."/>
            <person name="Laguerre M."/>
            <person name="Taylor J."/>
            <person name="Schubert V."/>
            <person name="Nelson M."/>
            <person name="Geu-Flores F."/>
            <person name="Crespi M."/>
            <person name="Gallardo-Guerrero K."/>
            <person name="Delaux P.-M."/>
            <person name="Salse J."/>
            <person name="Berges H."/>
            <person name="Guyot R."/>
            <person name="Gouzy J."/>
            <person name="Peret B."/>
        </authorList>
    </citation>
    <scope>NUCLEOTIDE SEQUENCE [LARGE SCALE GENOMIC DNA]</scope>
    <source>
        <strain evidence="4">cv. Amiga</strain>
    </source>
</reference>
<evidence type="ECO:0000313" key="4">
    <source>
        <dbReference type="Proteomes" id="UP000447434"/>
    </source>
</evidence>
<gene>
    <name evidence="3" type="ORF">Lalb_Chr04g0264241</name>
</gene>
<dbReference type="AlphaFoldDB" id="A0A6A4QR12"/>
<dbReference type="Proteomes" id="UP000447434">
    <property type="component" value="Chromosome 4"/>
</dbReference>
<evidence type="ECO:0000313" key="3">
    <source>
        <dbReference type="EMBL" id="KAE9616300.1"/>
    </source>
</evidence>
<keyword evidence="4" id="KW-1185">Reference proteome</keyword>
<evidence type="ECO:0000256" key="2">
    <source>
        <dbReference type="SAM" id="Phobius"/>
    </source>
</evidence>
<keyword evidence="2" id="KW-1133">Transmembrane helix</keyword>
<keyword evidence="2" id="KW-0472">Membrane</keyword>
<organism evidence="3 4">
    <name type="scientific">Lupinus albus</name>
    <name type="common">White lupine</name>
    <name type="synonym">Lupinus termis</name>
    <dbReference type="NCBI Taxonomy" id="3870"/>
    <lineage>
        <taxon>Eukaryota</taxon>
        <taxon>Viridiplantae</taxon>
        <taxon>Streptophyta</taxon>
        <taxon>Embryophyta</taxon>
        <taxon>Tracheophyta</taxon>
        <taxon>Spermatophyta</taxon>
        <taxon>Magnoliopsida</taxon>
        <taxon>eudicotyledons</taxon>
        <taxon>Gunneridae</taxon>
        <taxon>Pentapetalae</taxon>
        <taxon>rosids</taxon>
        <taxon>fabids</taxon>
        <taxon>Fabales</taxon>
        <taxon>Fabaceae</taxon>
        <taxon>Papilionoideae</taxon>
        <taxon>50 kb inversion clade</taxon>
        <taxon>genistoids sensu lato</taxon>
        <taxon>core genistoids</taxon>
        <taxon>Genisteae</taxon>
        <taxon>Lupinus</taxon>
    </lineage>
</organism>
<accession>A0A6A4QR12</accession>
<dbReference type="OrthoDB" id="341259at2759"/>